<accession>A0A0F9K4Z3</accession>
<sequence length="132" mass="13798">MGSFGNFFELVCLDLLFAATTYIGLKTGDPLDDNSGGTEPTDPTGAYERITSIAGDWEAAAAGEIKNDEIQEFAESSAAWSTGATPLTHFIIMDAITGGNMLAHGSLTTPRAVNTSGIVLRFPVGELVVALD</sequence>
<gene>
    <name evidence="1" type="ORF">LCGC14_1373760</name>
</gene>
<protein>
    <submittedName>
        <fullName evidence="1">Uncharacterized protein</fullName>
    </submittedName>
</protein>
<evidence type="ECO:0000313" key="1">
    <source>
        <dbReference type="EMBL" id="KKM77068.1"/>
    </source>
</evidence>
<comment type="caution">
    <text evidence="1">The sequence shown here is derived from an EMBL/GenBank/DDBJ whole genome shotgun (WGS) entry which is preliminary data.</text>
</comment>
<name>A0A0F9K4Z3_9ZZZZ</name>
<proteinExistence type="predicted"/>
<dbReference type="EMBL" id="LAZR01008703">
    <property type="protein sequence ID" value="KKM77068.1"/>
    <property type="molecule type" value="Genomic_DNA"/>
</dbReference>
<organism evidence="1">
    <name type="scientific">marine sediment metagenome</name>
    <dbReference type="NCBI Taxonomy" id="412755"/>
    <lineage>
        <taxon>unclassified sequences</taxon>
        <taxon>metagenomes</taxon>
        <taxon>ecological metagenomes</taxon>
    </lineage>
</organism>
<dbReference type="InterPro" id="IPR056908">
    <property type="entry name" value="Gp80-like"/>
</dbReference>
<reference evidence="1" key="1">
    <citation type="journal article" date="2015" name="Nature">
        <title>Complex archaea that bridge the gap between prokaryotes and eukaryotes.</title>
        <authorList>
            <person name="Spang A."/>
            <person name="Saw J.H."/>
            <person name="Jorgensen S.L."/>
            <person name="Zaremba-Niedzwiedzka K."/>
            <person name="Martijn J."/>
            <person name="Lind A.E."/>
            <person name="van Eijk R."/>
            <person name="Schleper C."/>
            <person name="Guy L."/>
            <person name="Ettema T.J."/>
        </authorList>
    </citation>
    <scope>NUCLEOTIDE SEQUENCE</scope>
</reference>
<dbReference type="AlphaFoldDB" id="A0A0F9K4Z3"/>
<dbReference type="Pfam" id="PF23140">
    <property type="entry name" value="Gp80"/>
    <property type="match status" value="1"/>
</dbReference>